<dbReference type="SUPFAM" id="SSF53098">
    <property type="entry name" value="Ribonuclease H-like"/>
    <property type="match status" value="1"/>
</dbReference>
<dbReference type="InterPro" id="IPR012337">
    <property type="entry name" value="RNaseH-like_sf"/>
</dbReference>
<keyword evidence="4" id="KW-1185">Reference proteome</keyword>
<dbReference type="GO" id="GO:0005634">
    <property type="term" value="C:nucleus"/>
    <property type="evidence" value="ECO:0007669"/>
    <property type="project" value="UniProtKB-ARBA"/>
</dbReference>
<dbReference type="PANTHER" id="PTHR37984:SF5">
    <property type="entry name" value="PROTEIN NYNRIN-LIKE"/>
    <property type="match status" value="1"/>
</dbReference>
<evidence type="ECO:0000313" key="3">
    <source>
        <dbReference type="EMBL" id="MBW0507186.1"/>
    </source>
</evidence>
<dbReference type="Gene3D" id="3.30.420.10">
    <property type="entry name" value="Ribonuclease H-like superfamily/Ribonuclease H"/>
    <property type="match status" value="1"/>
</dbReference>
<dbReference type="Proteomes" id="UP000765509">
    <property type="component" value="Unassembled WGS sequence"/>
</dbReference>
<reference evidence="3" key="1">
    <citation type="submission" date="2021-03" db="EMBL/GenBank/DDBJ databases">
        <title>Draft genome sequence of rust myrtle Austropuccinia psidii MF-1, a brazilian biotype.</title>
        <authorList>
            <person name="Quecine M.C."/>
            <person name="Pachon D.M.R."/>
            <person name="Bonatelli M.L."/>
            <person name="Correr F.H."/>
            <person name="Franceschini L.M."/>
            <person name="Leite T.F."/>
            <person name="Margarido G.R.A."/>
            <person name="Almeida C.A."/>
            <person name="Ferrarezi J.A."/>
            <person name="Labate C.A."/>
        </authorList>
    </citation>
    <scope>NUCLEOTIDE SEQUENCE</scope>
    <source>
        <strain evidence="3">MF-1</strain>
    </source>
</reference>
<organism evidence="3 4">
    <name type="scientific">Austropuccinia psidii MF-1</name>
    <dbReference type="NCBI Taxonomy" id="1389203"/>
    <lineage>
        <taxon>Eukaryota</taxon>
        <taxon>Fungi</taxon>
        <taxon>Dikarya</taxon>
        <taxon>Basidiomycota</taxon>
        <taxon>Pucciniomycotina</taxon>
        <taxon>Pucciniomycetes</taxon>
        <taxon>Pucciniales</taxon>
        <taxon>Sphaerophragmiaceae</taxon>
        <taxon>Austropuccinia</taxon>
    </lineage>
</organism>
<dbReference type="GO" id="GO:0003723">
    <property type="term" value="F:RNA binding"/>
    <property type="evidence" value="ECO:0007669"/>
    <property type="project" value="UniProtKB-KW"/>
</dbReference>
<accession>A0A9Q3DV44</accession>
<protein>
    <recommendedName>
        <fullName evidence="2">Integrase catalytic domain-containing protein</fullName>
    </recommendedName>
</protein>
<gene>
    <name evidence="3" type="ORF">O181_046901</name>
</gene>
<evidence type="ECO:0000256" key="1">
    <source>
        <dbReference type="ARBA" id="ARBA00022884"/>
    </source>
</evidence>
<dbReference type="PANTHER" id="PTHR37984">
    <property type="entry name" value="PROTEIN CBG26694"/>
    <property type="match status" value="1"/>
</dbReference>
<dbReference type="AlphaFoldDB" id="A0A9Q3DV44"/>
<dbReference type="InterPro" id="IPR001584">
    <property type="entry name" value="Integrase_cat-core"/>
</dbReference>
<evidence type="ECO:0000259" key="2">
    <source>
        <dbReference type="PROSITE" id="PS50994"/>
    </source>
</evidence>
<sequence>MDWVTGVVQEAKRTPLLIILDRFGKGVSDRDPKFTSEFWTNLYAMLGTKIAFSTAYHPQIDGLAERMMQTMEDIFIRFCAYGMECKDHEGYNHEWVTLLPAFQLAYNTSQHSTTGKLPSLVQKGWNPLLPADHLKNNCLTIHPTAKEFHNMWKRACDTASKYIAEEK</sequence>
<dbReference type="EMBL" id="AVOT02019549">
    <property type="protein sequence ID" value="MBW0507186.1"/>
    <property type="molecule type" value="Genomic_DNA"/>
</dbReference>
<proteinExistence type="predicted"/>
<keyword evidence="1" id="KW-0694">RNA-binding</keyword>
<dbReference type="OrthoDB" id="3158924at2759"/>
<name>A0A9Q3DV44_9BASI</name>
<comment type="caution">
    <text evidence="3">The sequence shown here is derived from an EMBL/GenBank/DDBJ whole genome shotgun (WGS) entry which is preliminary data.</text>
</comment>
<dbReference type="InterPro" id="IPR050951">
    <property type="entry name" value="Retrovirus_Pol_polyprotein"/>
</dbReference>
<dbReference type="PROSITE" id="PS50994">
    <property type="entry name" value="INTEGRASE"/>
    <property type="match status" value="1"/>
</dbReference>
<evidence type="ECO:0000313" key="4">
    <source>
        <dbReference type="Proteomes" id="UP000765509"/>
    </source>
</evidence>
<dbReference type="InterPro" id="IPR036397">
    <property type="entry name" value="RNaseH_sf"/>
</dbReference>
<feature type="domain" description="Integrase catalytic" evidence="2">
    <location>
        <begin position="28"/>
        <end position="126"/>
    </location>
</feature>
<dbReference type="GO" id="GO:0015074">
    <property type="term" value="P:DNA integration"/>
    <property type="evidence" value="ECO:0007669"/>
    <property type="project" value="InterPro"/>
</dbReference>